<dbReference type="GO" id="GO:0044774">
    <property type="term" value="P:mitotic DNA integrity checkpoint signaling"/>
    <property type="evidence" value="ECO:0007669"/>
    <property type="project" value="TreeGrafter"/>
</dbReference>
<dbReference type="GO" id="GO:0015074">
    <property type="term" value="P:DNA integration"/>
    <property type="evidence" value="ECO:0007669"/>
    <property type="project" value="TreeGrafter"/>
</dbReference>
<dbReference type="GO" id="GO:0042800">
    <property type="term" value="F:histone H3K4 methyltransferase activity"/>
    <property type="evidence" value="ECO:0007669"/>
    <property type="project" value="TreeGrafter"/>
</dbReference>
<organism evidence="2">
    <name type="scientific">Menopon gallinae</name>
    <name type="common">poultry shaft louse</name>
    <dbReference type="NCBI Taxonomy" id="328185"/>
    <lineage>
        <taxon>Eukaryota</taxon>
        <taxon>Metazoa</taxon>
        <taxon>Ecdysozoa</taxon>
        <taxon>Arthropoda</taxon>
        <taxon>Hexapoda</taxon>
        <taxon>Insecta</taxon>
        <taxon>Pterygota</taxon>
        <taxon>Neoptera</taxon>
        <taxon>Paraneoptera</taxon>
        <taxon>Psocodea</taxon>
        <taxon>Troctomorpha</taxon>
        <taxon>Phthiraptera</taxon>
        <taxon>Amblycera</taxon>
        <taxon>Menoponidae</taxon>
        <taxon>Menopon</taxon>
    </lineage>
</organism>
<dbReference type="InterPro" id="IPR041426">
    <property type="entry name" value="Mos1_HTH"/>
</dbReference>
<dbReference type="GO" id="GO:0031297">
    <property type="term" value="P:replication fork processing"/>
    <property type="evidence" value="ECO:0007669"/>
    <property type="project" value="TreeGrafter"/>
</dbReference>
<name>A0AAW2HY81_9NEOP</name>
<dbReference type="PANTHER" id="PTHR46060">
    <property type="entry name" value="MARINER MOS1 TRANSPOSASE-LIKE PROTEIN"/>
    <property type="match status" value="1"/>
</dbReference>
<sequence length="109" mass="12398">MSHQKIHFRHVMLWEFKQGNSATATAQKLCSVYGEGAITDRAVRNWFVKFRSGDTTLKDEPRAGRPSDFDDNIVKSVLEENPRQSTRELAERLNTSQSTVCRQLSSIIA</sequence>
<dbReference type="GO" id="GO:0000793">
    <property type="term" value="C:condensed chromosome"/>
    <property type="evidence" value="ECO:0007669"/>
    <property type="project" value="TreeGrafter"/>
</dbReference>
<evidence type="ECO:0000313" key="2">
    <source>
        <dbReference type="EMBL" id="KAL0274338.1"/>
    </source>
</evidence>
<dbReference type="GO" id="GO:0000729">
    <property type="term" value="P:DNA double-strand break processing"/>
    <property type="evidence" value="ECO:0007669"/>
    <property type="project" value="TreeGrafter"/>
</dbReference>
<dbReference type="GO" id="GO:0035861">
    <property type="term" value="C:site of double-strand break"/>
    <property type="evidence" value="ECO:0007669"/>
    <property type="project" value="TreeGrafter"/>
</dbReference>
<accession>A0AAW2HY81</accession>
<dbReference type="GO" id="GO:0044547">
    <property type="term" value="F:DNA topoisomerase binding"/>
    <property type="evidence" value="ECO:0007669"/>
    <property type="project" value="TreeGrafter"/>
</dbReference>
<dbReference type="PANTHER" id="PTHR46060:SF2">
    <property type="entry name" value="HISTONE-LYSINE N-METHYLTRANSFERASE SETMAR"/>
    <property type="match status" value="1"/>
</dbReference>
<dbReference type="GO" id="GO:0006303">
    <property type="term" value="P:double-strand break repair via nonhomologous end joining"/>
    <property type="evidence" value="ECO:0007669"/>
    <property type="project" value="TreeGrafter"/>
</dbReference>
<dbReference type="Pfam" id="PF17906">
    <property type="entry name" value="HTH_48"/>
    <property type="match status" value="1"/>
</dbReference>
<protein>
    <recommendedName>
        <fullName evidence="1">Mos1 transposase HTH domain-containing protein</fullName>
    </recommendedName>
</protein>
<dbReference type="GO" id="GO:0005634">
    <property type="term" value="C:nucleus"/>
    <property type="evidence" value="ECO:0007669"/>
    <property type="project" value="TreeGrafter"/>
</dbReference>
<dbReference type="GO" id="GO:0003690">
    <property type="term" value="F:double-stranded DNA binding"/>
    <property type="evidence" value="ECO:0007669"/>
    <property type="project" value="TreeGrafter"/>
</dbReference>
<dbReference type="GO" id="GO:0003697">
    <property type="term" value="F:single-stranded DNA binding"/>
    <property type="evidence" value="ECO:0007669"/>
    <property type="project" value="TreeGrafter"/>
</dbReference>
<gene>
    <name evidence="2" type="ORF">PYX00_006789</name>
</gene>
<dbReference type="GO" id="GO:0046975">
    <property type="term" value="F:histone H3K36 methyltransferase activity"/>
    <property type="evidence" value="ECO:0007669"/>
    <property type="project" value="TreeGrafter"/>
</dbReference>
<feature type="domain" description="Mos1 transposase HTH" evidence="1">
    <location>
        <begin position="5"/>
        <end position="54"/>
    </location>
</feature>
<comment type="caution">
    <text evidence="2">The sequence shown here is derived from an EMBL/GenBank/DDBJ whole genome shotgun (WGS) entry which is preliminary data.</text>
</comment>
<dbReference type="InterPro" id="IPR052709">
    <property type="entry name" value="Transposase-MT_Hybrid"/>
</dbReference>
<dbReference type="EMBL" id="JARGDH010000003">
    <property type="protein sequence ID" value="KAL0274338.1"/>
    <property type="molecule type" value="Genomic_DNA"/>
</dbReference>
<dbReference type="AlphaFoldDB" id="A0AAW2HY81"/>
<dbReference type="InterPro" id="IPR036388">
    <property type="entry name" value="WH-like_DNA-bd_sf"/>
</dbReference>
<dbReference type="GO" id="GO:0000014">
    <property type="term" value="F:single-stranded DNA endodeoxyribonuclease activity"/>
    <property type="evidence" value="ECO:0007669"/>
    <property type="project" value="TreeGrafter"/>
</dbReference>
<dbReference type="Gene3D" id="1.10.10.10">
    <property type="entry name" value="Winged helix-like DNA-binding domain superfamily/Winged helix DNA-binding domain"/>
    <property type="match status" value="1"/>
</dbReference>
<dbReference type="Pfam" id="PF13412">
    <property type="entry name" value="HTH_24"/>
    <property type="match status" value="1"/>
</dbReference>
<proteinExistence type="predicted"/>
<reference evidence="2" key="1">
    <citation type="journal article" date="2024" name="Gigascience">
        <title>Chromosome-level genome of the poultry shaft louse Menopon gallinae provides insight into the host-switching and adaptive evolution of parasitic lice.</title>
        <authorList>
            <person name="Xu Y."/>
            <person name="Ma L."/>
            <person name="Liu S."/>
            <person name="Liang Y."/>
            <person name="Liu Q."/>
            <person name="He Z."/>
            <person name="Tian L."/>
            <person name="Duan Y."/>
            <person name="Cai W."/>
            <person name="Li H."/>
            <person name="Song F."/>
        </authorList>
    </citation>
    <scope>NUCLEOTIDE SEQUENCE</scope>
    <source>
        <strain evidence="2">Cailab_2023a</strain>
    </source>
</reference>
<evidence type="ECO:0000259" key="1">
    <source>
        <dbReference type="Pfam" id="PF17906"/>
    </source>
</evidence>
<dbReference type="Gene3D" id="1.10.10.1450">
    <property type="match status" value="1"/>
</dbReference>